<evidence type="ECO:0000256" key="1">
    <source>
        <dbReference type="ARBA" id="ARBA00022679"/>
    </source>
</evidence>
<evidence type="ECO:0000313" key="9">
    <source>
        <dbReference type="Proteomes" id="UP001501442"/>
    </source>
</evidence>
<keyword evidence="3" id="KW-0418">Kinase</keyword>
<feature type="domain" description="Protein kinase" evidence="7">
    <location>
        <begin position="36"/>
        <end position="295"/>
    </location>
</feature>
<proteinExistence type="predicted"/>
<organism evidence="8 9">
    <name type="scientific">Actinoallomurus vinaceus</name>
    <dbReference type="NCBI Taxonomy" id="1080074"/>
    <lineage>
        <taxon>Bacteria</taxon>
        <taxon>Bacillati</taxon>
        <taxon>Actinomycetota</taxon>
        <taxon>Actinomycetes</taxon>
        <taxon>Streptosporangiales</taxon>
        <taxon>Thermomonosporaceae</taxon>
        <taxon>Actinoallomurus</taxon>
    </lineage>
</organism>
<dbReference type="PANTHER" id="PTHR43289:SF34">
    <property type="entry name" value="SERINE_THREONINE-PROTEIN KINASE YBDM-RELATED"/>
    <property type="match status" value="1"/>
</dbReference>
<feature type="compositionally biased region" description="Low complexity" evidence="6">
    <location>
        <begin position="413"/>
        <end position="441"/>
    </location>
</feature>
<protein>
    <recommendedName>
        <fullName evidence="7">Protein kinase domain-containing protein</fullName>
    </recommendedName>
</protein>
<comment type="caution">
    <text evidence="8">The sequence shown here is derived from an EMBL/GenBank/DDBJ whole genome shotgun (WGS) entry which is preliminary data.</text>
</comment>
<keyword evidence="2 5" id="KW-0547">Nucleotide-binding</keyword>
<keyword evidence="1" id="KW-0808">Transferase</keyword>
<dbReference type="Proteomes" id="UP001501442">
    <property type="component" value="Unassembled WGS sequence"/>
</dbReference>
<dbReference type="InterPro" id="IPR000719">
    <property type="entry name" value="Prot_kinase_dom"/>
</dbReference>
<dbReference type="PROSITE" id="PS50011">
    <property type="entry name" value="PROTEIN_KINASE_DOM"/>
    <property type="match status" value="1"/>
</dbReference>
<name>A0ABP8U8F2_9ACTN</name>
<evidence type="ECO:0000256" key="4">
    <source>
        <dbReference type="ARBA" id="ARBA00022840"/>
    </source>
</evidence>
<dbReference type="SMART" id="SM00220">
    <property type="entry name" value="S_TKc"/>
    <property type="match status" value="1"/>
</dbReference>
<dbReference type="Gene3D" id="3.30.200.20">
    <property type="entry name" value="Phosphorylase Kinase, domain 1"/>
    <property type="match status" value="1"/>
</dbReference>
<dbReference type="SUPFAM" id="SSF56112">
    <property type="entry name" value="Protein kinase-like (PK-like)"/>
    <property type="match status" value="1"/>
</dbReference>
<evidence type="ECO:0000259" key="7">
    <source>
        <dbReference type="PROSITE" id="PS50011"/>
    </source>
</evidence>
<feature type="compositionally biased region" description="Pro residues" evidence="6">
    <location>
        <begin position="336"/>
        <end position="361"/>
    </location>
</feature>
<dbReference type="InterPro" id="IPR011009">
    <property type="entry name" value="Kinase-like_dom_sf"/>
</dbReference>
<evidence type="ECO:0000256" key="6">
    <source>
        <dbReference type="SAM" id="MobiDB-lite"/>
    </source>
</evidence>
<evidence type="ECO:0000256" key="2">
    <source>
        <dbReference type="ARBA" id="ARBA00022741"/>
    </source>
</evidence>
<dbReference type="Pfam" id="PF00069">
    <property type="entry name" value="Pkinase"/>
    <property type="match status" value="1"/>
</dbReference>
<dbReference type="EMBL" id="BAABHK010000004">
    <property type="protein sequence ID" value="GAA4626335.1"/>
    <property type="molecule type" value="Genomic_DNA"/>
</dbReference>
<feature type="region of interest" description="Disordered" evidence="6">
    <location>
        <begin position="311"/>
        <end position="376"/>
    </location>
</feature>
<reference evidence="9" key="1">
    <citation type="journal article" date="2019" name="Int. J. Syst. Evol. Microbiol.">
        <title>The Global Catalogue of Microorganisms (GCM) 10K type strain sequencing project: providing services to taxonomists for standard genome sequencing and annotation.</title>
        <authorList>
            <consortium name="The Broad Institute Genomics Platform"/>
            <consortium name="The Broad Institute Genome Sequencing Center for Infectious Disease"/>
            <person name="Wu L."/>
            <person name="Ma J."/>
        </authorList>
    </citation>
    <scope>NUCLEOTIDE SEQUENCE [LARGE SCALE GENOMIC DNA]</scope>
    <source>
        <strain evidence="9">JCM 17939</strain>
    </source>
</reference>
<feature type="compositionally biased region" description="Low complexity" evidence="6">
    <location>
        <begin position="362"/>
        <end position="371"/>
    </location>
</feature>
<dbReference type="InterPro" id="IPR008271">
    <property type="entry name" value="Ser/Thr_kinase_AS"/>
</dbReference>
<dbReference type="PROSITE" id="PS00107">
    <property type="entry name" value="PROTEIN_KINASE_ATP"/>
    <property type="match status" value="1"/>
</dbReference>
<dbReference type="InterPro" id="IPR017441">
    <property type="entry name" value="Protein_kinase_ATP_BS"/>
</dbReference>
<evidence type="ECO:0000256" key="5">
    <source>
        <dbReference type="PROSITE-ProRule" id="PRU10141"/>
    </source>
</evidence>
<feature type="region of interest" description="Disordered" evidence="6">
    <location>
        <begin position="406"/>
        <end position="441"/>
    </location>
</feature>
<feature type="compositionally biased region" description="Low complexity" evidence="6">
    <location>
        <begin position="325"/>
        <end position="335"/>
    </location>
</feature>
<evidence type="ECO:0000256" key="3">
    <source>
        <dbReference type="ARBA" id="ARBA00022777"/>
    </source>
</evidence>
<keyword evidence="9" id="KW-1185">Reference proteome</keyword>
<evidence type="ECO:0000313" key="8">
    <source>
        <dbReference type="EMBL" id="GAA4626335.1"/>
    </source>
</evidence>
<accession>A0ABP8U8F2</accession>
<dbReference type="CDD" id="cd14014">
    <property type="entry name" value="STKc_PknB_like"/>
    <property type="match status" value="1"/>
</dbReference>
<dbReference type="Gene3D" id="1.10.510.10">
    <property type="entry name" value="Transferase(Phosphotransferase) domain 1"/>
    <property type="match status" value="1"/>
</dbReference>
<sequence>MGGRDARVTPNPAEKVRVESRFFPLGPDDPRMVASYPLHARLGAGGMGNVYLAFTPGGRAIAIKVVRPEFAADEEFRRRFRQEIAAAQRVQGLYTATVVDADADAPTPWMATAYVAGPSLQQAVAGQGPFAASMVFRLTGAVAEALSTIHAARLIHRDLKPSNVLLAADGPRVIDFGIAWAADVTAVTRPGVRVGTPAFMSPEQVRGRPATPATDVFALGQLAVYAATGRPAFGEGLEAALLYRILNESPDLDGCPPALRDLAARCLAKDAEARPDLAEIIEVARAESGDPTPDLAGSWLPDALAATLPAYDPVRPPEERPATPEPGTAGARPAPAASPQPPTIAPHASPPAASPASPPVTPHASPATLPVAGPPPRRGVPTGAVVGIAAASVIGTAVVVGALTSGPGGHGPGPTSSSAPTSGAAVAGSGGSPATAPTPAPTATYLQEFTGVRFTLPGGGCFTNGFDFDEQGPTVNTDVSGAAGMPLEYIGCGFGSPSIQVHAGEVAMVTGDLDGAACETAVTRQPAGGGPSFSELRRGAEMCYMNDDRVVFMKLVARSPSSYALTWTATSWSRPKSG</sequence>
<dbReference type="PANTHER" id="PTHR43289">
    <property type="entry name" value="MITOGEN-ACTIVATED PROTEIN KINASE KINASE KINASE 20-RELATED"/>
    <property type="match status" value="1"/>
</dbReference>
<gene>
    <name evidence="8" type="ORF">GCM10023196_034170</name>
</gene>
<feature type="binding site" evidence="5">
    <location>
        <position position="64"/>
    </location>
    <ligand>
        <name>ATP</name>
        <dbReference type="ChEBI" id="CHEBI:30616"/>
    </ligand>
</feature>
<keyword evidence="4 5" id="KW-0067">ATP-binding</keyword>
<dbReference type="PROSITE" id="PS00108">
    <property type="entry name" value="PROTEIN_KINASE_ST"/>
    <property type="match status" value="1"/>
</dbReference>